<feature type="region of interest" description="Disordered" evidence="1">
    <location>
        <begin position="1"/>
        <end position="22"/>
    </location>
</feature>
<feature type="compositionally biased region" description="Basic and acidic residues" evidence="1">
    <location>
        <begin position="7"/>
        <end position="22"/>
    </location>
</feature>
<keyword evidence="3" id="KW-1185">Reference proteome</keyword>
<dbReference type="EMBL" id="JAWRVE010000154">
    <property type="protein sequence ID" value="KAL1852906.1"/>
    <property type="molecule type" value="Genomic_DNA"/>
</dbReference>
<proteinExistence type="predicted"/>
<protein>
    <submittedName>
        <fullName evidence="2">Uncharacterized protein</fullName>
    </submittedName>
</protein>
<evidence type="ECO:0000313" key="2">
    <source>
        <dbReference type="EMBL" id="KAL1852906.1"/>
    </source>
</evidence>
<reference evidence="2 3" key="1">
    <citation type="journal article" date="2024" name="IMA Fungus">
        <title>IMA Genome - F19 : A genome assembly and annotation guide to empower mycologists, including annotated draft genome sequences of Ceratocystis pirilliformis, Diaporthe australafricana, Fusarium ophioides, Paecilomyces lecythidis, and Sporothrix stenoceras.</title>
        <authorList>
            <person name="Aylward J."/>
            <person name="Wilson A.M."/>
            <person name="Visagie C.M."/>
            <person name="Spraker J."/>
            <person name="Barnes I."/>
            <person name="Buitendag C."/>
            <person name="Ceriani C."/>
            <person name="Del Mar Angel L."/>
            <person name="du Plessis D."/>
            <person name="Fuchs T."/>
            <person name="Gasser K."/>
            <person name="Kramer D."/>
            <person name="Li W."/>
            <person name="Munsamy K."/>
            <person name="Piso A."/>
            <person name="Price J.L."/>
            <person name="Sonnekus B."/>
            <person name="Thomas C."/>
            <person name="van der Nest A."/>
            <person name="van Dijk A."/>
            <person name="van Heerden A."/>
            <person name="van Vuuren N."/>
            <person name="Yilmaz N."/>
            <person name="Duong T.A."/>
            <person name="van der Merwe N.A."/>
            <person name="Wingfield M.J."/>
            <person name="Wingfield B.D."/>
        </authorList>
    </citation>
    <scope>NUCLEOTIDE SEQUENCE [LARGE SCALE GENOMIC DNA]</scope>
    <source>
        <strain evidence="2 3">CMW 18300</strain>
    </source>
</reference>
<gene>
    <name evidence="2" type="ORF">Daus18300_011988</name>
</gene>
<evidence type="ECO:0000313" key="3">
    <source>
        <dbReference type="Proteomes" id="UP001583177"/>
    </source>
</evidence>
<evidence type="ECO:0000256" key="1">
    <source>
        <dbReference type="SAM" id="MobiDB-lite"/>
    </source>
</evidence>
<name>A0ABR3W4L3_9PEZI</name>
<organism evidence="2 3">
    <name type="scientific">Diaporthe australafricana</name>
    <dbReference type="NCBI Taxonomy" id="127596"/>
    <lineage>
        <taxon>Eukaryota</taxon>
        <taxon>Fungi</taxon>
        <taxon>Dikarya</taxon>
        <taxon>Ascomycota</taxon>
        <taxon>Pezizomycotina</taxon>
        <taxon>Sordariomycetes</taxon>
        <taxon>Sordariomycetidae</taxon>
        <taxon>Diaporthales</taxon>
        <taxon>Diaporthaceae</taxon>
        <taxon>Diaporthe</taxon>
    </lineage>
</organism>
<accession>A0ABR3W4L3</accession>
<dbReference type="Proteomes" id="UP001583177">
    <property type="component" value="Unassembled WGS sequence"/>
</dbReference>
<comment type="caution">
    <text evidence="2">The sequence shown here is derived from an EMBL/GenBank/DDBJ whole genome shotgun (WGS) entry which is preliminary data.</text>
</comment>
<sequence length="102" mass="11447">MNLLDDPEPREPRPMDEVDDRGPEEVVERDWLLAGYDLDLLPYALQSLQGLHGIIVVRPKPGYDFARAAVDVGHASNLMPSLLHIILIDAQRVDPYDPSFVS</sequence>